<organism evidence="6 8">
    <name type="scientific">Volvox reticuliferus</name>
    <dbReference type="NCBI Taxonomy" id="1737510"/>
    <lineage>
        <taxon>Eukaryota</taxon>
        <taxon>Viridiplantae</taxon>
        <taxon>Chlorophyta</taxon>
        <taxon>core chlorophytes</taxon>
        <taxon>Chlorophyceae</taxon>
        <taxon>CS clade</taxon>
        <taxon>Chlamydomonadales</taxon>
        <taxon>Volvocaceae</taxon>
        <taxon>Volvox</taxon>
    </lineage>
</organism>
<reference evidence="6" key="1">
    <citation type="journal article" date="2021" name="Proc. Natl. Acad. Sci. U.S.A.">
        <title>Three genomes in the algal genus Volvox reveal the fate of a haploid sex-determining region after a transition to homothallism.</title>
        <authorList>
            <person name="Yamamoto K."/>
            <person name="Hamaji T."/>
            <person name="Kawai-Toyooka H."/>
            <person name="Matsuzaki R."/>
            <person name="Takahashi F."/>
            <person name="Nishimura Y."/>
            <person name="Kawachi M."/>
            <person name="Noguchi H."/>
            <person name="Minakuchi Y."/>
            <person name="Umen J.G."/>
            <person name="Toyoda A."/>
            <person name="Nozaki H."/>
        </authorList>
    </citation>
    <scope>NUCLEOTIDE SEQUENCE</scope>
    <source>
        <strain evidence="7">NIES-3785</strain>
        <strain evidence="6">NIES-3786</strain>
    </source>
</reference>
<evidence type="ECO:0000313" key="8">
    <source>
        <dbReference type="Proteomes" id="UP000747110"/>
    </source>
</evidence>
<evidence type="ECO:0000259" key="5">
    <source>
        <dbReference type="Pfam" id="PF24160"/>
    </source>
</evidence>
<keyword evidence="3" id="KW-0812">Transmembrane</keyword>
<feature type="domain" description="Root UVB sensitive protein C-terminal" evidence="5">
    <location>
        <begin position="667"/>
        <end position="792"/>
    </location>
</feature>
<evidence type="ECO:0000313" key="7">
    <source>
        <dbReference type="EMBL" id="GIL97489.1"/>
    </source>
</evidence>
<feature type="region of interest" description="Disordered" evidence="2">
    <location>
        <begin position="118"/>
        <end position="180"/>
    </location>
</feature>
<dbReference type="Pfam" id="PF04884">
    <property type="entry name" value="UVB_sens_prot"/>
    <property type="match status" value="1"/>
</dbReference>
<sequence>MRQLASNRFFLANLVRNGRKQPDDASAVLSCPSARHLGKARGDIDAPIAAQESISNAQLSVPHSKYISSANATQNDAFPEAPWRSFAAQAGVVAAANSTGPGAHSSVQLPSSHPFPVVPAPAFGSMPPNAASLSDRGPGRHPSSPASATIGPHSLPPGSPGDSKYHTADSASRGPPAAEAIRATTAATAATTVAEAPAAAPVAAATGVSHTAYNEPKDASFSGRVVQHDGSHAVHLLVSGTNARDYNLRMVRCHARDELRFSSTPGSVAGSGSVCTTARTEEVSFSTFLYRQVRDTITATFLPAGYPDTTGQNYVRFMTWQGANNVAMTANTVLASTFMLYAVGLGAGSIPTAGALNWVLKDGMGQLGTLIFGKTIAHNFDVHSKTWFFLSAVMLQAAAALELLTVLVPEHFLLMGSLANTLKGLAWMAAGSTRSVFHLSFARDNNIADVTAKGTSQYIFSSLVGTAGGAIMCAAVGQSGAAAAMCFGLLSAATIGSAYMAVQAIPLSTLNATRLQLLVDAFLTSISPTDVHERRRRHHHGRRTYIANDIDDDDVDIDGASYRGGASAAAEADDINDGARGGGGGVTTRAAGGFGGRDRDHGSAMRRWPRPRAYRTVDRCYIGPSTHEYEMMYDDSLDPQVPTPLELSPLDPPLPYFSRAADRLSPDIVVGSRLEHIVDGNANLLVMLLTTYKYAHFMVVPRREALHVVLHERADPRDMVQAYLQACILRRRLRSDQPLPDPDEQIPELRLELQESLAAAERLTTIFMSTIEANGWTVAKVVVEAQRRRARW</sequence>
<dbReference type="InterPro" id="IPR055412">
    <property type="entry name" value="UVB_sens_C"/>
</dbReference>
<gene>
    <name evidence="6" type="ORF">Vretifemale_6592</name>
    <name evidence="7" type="ORF">Vretimale_3153</name>
</gene>
<dbReference type="Proteomes" id="UP000747110">
    <property type="component" value="Unassembled WGS sequence"/>
</dbReference>
<keyword evidence="3" id="KW-0472">Membrane</keyword>
<protein>
    <submittedName>
        <fullName evidence="6">Uncharacterized protein</fullName>
    </submittedName>
</protein>
<dbReference type="Pfam" id="PF24160">
    <property type="entry name" value="UVB_sens_C"/>
    <property type="match status" value="1"/>
</dbReference>
<dbReference type="AlphaFoldDB" id="A0A8J4C942"/>
<dbReference type="OrthoDB" id="364779at2759"/>
<dbReference type="PANTHER" id="PTHR12770">
    <property type="entry name" value="RUS1 FAMILY PROTEIN C16ORF58"/>
    <property type="match status" value="1"/>
</dbReference>
<evidence type="ECO:0000259" key="4">
    <source>
        <dbReference type="Pfam" id="PF04884"/>
    </source>
</evidence>
<evidence type="ECO:0000256" key="3">
    <source>
        <dbReference type="SAM" id="Phobius"/>
    </source>
</evidence>
<comment type="caution">
    <text evidence="6">The sequence shown here is derived from an EMBL/GenBank/DDBJ whole genome shotgun (WGS) entry which is preliminary data.</text>
</comment>
<comment type="similarity">
    <text evidence="1">Belongs to the RUS1 family.</text>
</comment>
<name>A0A8J4C942_9CHLO</name>
<keyword evidence="3" id="KW-1133">Transmembrane helix</keyword>
<keyword evidence="8" id="KW-1185">Reference proteome</keyword>
<dbReference type="EMBL" id="BNCQ01000004">
    <property type="protein sequence ID" value="GIL97489.1"/>
    <property type="molecule type" value="Genomic_DNA"/>
</dbReference>
<dbReference type="InterPro" id="IPR006968">
    <property type="entry name" value="RUS_fam"/>
</dbReference>
<feature type="region of interest" description="Disordered" evidence="2">
    <location>
        <begin position="568"/>
        <end position="605"/>
    </location>
</feature>
<dbReference type="Proteomes" id="UP000722791">
    <property type="component" value="Unassembled WGS sequence"/>
</dbReference>
<evidence type="ECO:0000256" key="1">
    <source>
        <dbReference type="ARBA" id="ARBA00007558"/>
    </source>
</evidence>
<accession>A0A8J4C942</accession>
<feature type="transmembrane region" description="Helical" evidence="3">
    <location>
        <begin position="458"/>
        <end position="476"/>
    </location>
</feature>
<feature type="transmembrane region" description="Helical" evidence="3">
    <location>
        <begin position="338"/>
        <end position="360"/>
    </location>
</feature>
<evidence type="ECO:0000313" key="6">
    <source>
        <dbReference type="EMBL" id="GIL77192.1"/>
    </source>
</evidence>
<evidence type="ECO:0000256" key="2">
    <source>
        <dbReference type="SAM" id="MobiDB-lite"/>
    </source>
</evidence>
<dbReference type="PANTHER" id="PTHR12770:SF22">
    <property type="entry name" value="PROTEIN ROOT UVB SENSITIVE 1, CHLOROPLASTIC"/>
    <property type="match status" value="1"/>
</dbReference>
<proteinExistence type="inferred from homology"/>
<feature type="transmembrane region" description="Helical" evidence="3">
    <location>
        <begin position="387"/>
        <end position="408"/>
    </location>
</feature>
<feature type="transmembrane region" description="Helical" evidence="3">
    <location>
        <begin position="483"/>
        <end position="502"/>
    </location>
</feature>
<dbReference type="EMBL" id="BNCP01000010">
    <property type="protein sequence ID" value="GIL77192.1"/>
    <property type="molecule type" value="Genomic_DNA"/>
</dbReference>
<feature type="domain" description="Protein root UVB sensitive/RUS" evidence="4">
    <location>
        <begin position="291"/>
        <end position="524"/>
    </location>
</feature>
<dbReference type="InterPro" id="IPR054549">
    <property type="entry name" value="UVB_sens_RUS_dom"/>
</dbReference>